<keyword evidence="2" id="KW-0812">Transmembrane</keyword>
<dbReference type="Proteomes" id="UP000054928">
    <property type="component" value="Unassembled WGS sequence"/>
</dbReference>
<dbReference type="OMA" id="ILPTKHD"/>
<evidence type="ECO:0000313" key="3">
    <source>
        <dbReference type="EMBL" id="CEG41418.1"/>
    </source>
</evidence>
<feature type="transmembrane region" description="Helical" evidence="2">
    <location>
        <begin position="512"/>
        <end position="533"/>
    </location>
</feature>
<keyword evidence="2" id="KW-1133">Transmembrane helix</keyword>
<organism evidence="3 4">
    <name type="scientific">Plasmopara halstedii</name>
    <name type="common">Downy mildew of sunflower</name>
    <dbReference type="NCBI Taxonomy" id="4781"/>
    <lineage>
        <taxon>Eukaryota</taxon>
        <taxon>Sar</taxon>
        <taxon>Stramenopiles</taxon>
        <taxon>Oomycota</taxon>
        <taxon>Peronosporomycetes</taxon>
        <taxon>Peronosporales</taxon>
        <taxon>Peronosporaceae</taxon>
        <taxon>Plasmopara</taxon>
    </lineage>
</organism>
<feature type="transmembrane region" description="Helical" evidence="2">
    <location>
        <begin position="350"/>
        <end position="377"/>
    </location>
</feature>
<sequence length="671" mass="76284">MHWKLQKLFDTFILILMLVLDIRDLYYKTQWLGPSDAYVFTTKTSFLFDNISNENKSPSGSLTGWRIFHDSCDLQAFPHDNKRQSSHFQYLNVLATNCSAPDGLIEEMRPHFSTMFLTSDIRVDAMAFAACQLLYISRRPPLCQDAMVTNFLLRYRLDSPKVTNSMMASPMSAAERELRSLLDVIGTSIPLSRVVCVGGVEFHEQSNDVSLRPIFGCAGPDISIKTVAFVGHFATSFDALQMNKAHLMADDIEFFGLHFLFRQNAIRSYKYLLSKSKRPDMEFVQRKIEVTTSLNMSCSGFLYNFMIVLDVVLLIVHFWTSLELFEHLIRSPLLQKLTKKEMEDQGHVTLLAHSLVHSTPVAILTTVSALLSWLLLYPHTAVWDLSHEKTSLSSVEIHTLLSGLQVWILLLQLVHVVWGFFVFLDEGRAYMLATRTYISSIELVAAIIMAGYLLHSRLLLILPTKHILEHQQAVDSAAFPGHMTISNAFEDNAHLLPIRGCSSGLWMVYTPLFELLLLSFLFATIGLITRYLYHRRKAKHGSTAVVGVDESEPQSSQTPTRTEFSSAQAAMAGYKRLPLEELLNIPIRSKDIVRNGAPNSLEKTVGDEQYLWSVQCLAHGLLLESNRFLSTRRGFYHILPVRELMDRQSNENQNVETNGSPKRRRYTLNLH</sequence>
<dbReference type="EMBL" id="CCYD01000553">
    <property type="protein sequence ID" value="CEG41418.1"/>
    <property type="molecule type" value="Genomic_DNA"/>
</dbReference>
<evidence type="ECO:0000313" key="4">
    <source>
        <dbReference type="Proteomes" id="UP000054928"/>
    </source>
</evidence>
<dbReference type="GeneID" id="36406822"/>
<dbReference type="RefSeq" id="XP_024577787.1">
    <property type="nucleotide sequence ID" value="XM_024727185.1"/>
</dbReference>
<evidence type="ECO:0008006" key="5">
    <source>
        <dbReference type="Google" id="ProtNLM"/>
    </source>
</evidence>
<dbReference type="AlphaFoldDB" id="A0A0P1AJN0"/>
<dbReference type="OrthoDB" id="165219at2759"/>
<feature type="compositionally biased region" description="Basic residues" evidence="1">
    <location>
        <begin position="661"/>
        <end position="671"/>
    </location>
</feature>
<keyword evidence="4" id="KW-1185">Reference proteome</keyword>
<feature type="transmembrane region" description="Helical" evidence="2">
    <location>
        <begin position="301"/>
        <end position="329"/>
    </location>
</feature>
<evidence type="ECO:0000256" key="1">
    <source>
        <dbReference type="SAM" id="MobiDB-lite"/>
    </source>
</evidence>
<feature type="transmembrane region" description="Helical" evidence="2">
    <location>
        <begin position="436"/>
        <end position="454"/>
    </location>
</feature>
<keyword evidence="2" id="KW-0472">Membrane</keyword>
<reference evidence="4" key="1">
    <citation type="submission" date="2014-09" db="EMBL/GenBank/DDBJ databases">
        <authorList>
            <person name="Sharma Rahul"/>
            <person name="Thines Marco"/>
        </authorList>
    </citation>
    <scope>NUCLEOTIDE SEQUENCE [LARGE SCALE GENOMIC DNA]</scope>
</reference>
<evidence type="ECO:0000256" key="2">
    <source>
        <dbReference type="SAM" id="Phobius"/>
    </source>
</evidence>
<feature type="transmembrane region" description="Helical" evidence="2">
    <location>
        <begin position="397"/>
        <end position="424"/>
    </location>
</feature>
<protein>
    <recommendedName>
        <fullName evidence="5">Transmembrane protein</fullName>
    </recommendedName>
</protein>
<feature type="region of interest" description="Disordered" evidence="1">
    <location>
        <begin position="648"/>
        <end position="671"/>
    </location>
</feature>
<proteinExistence type="predicted"/>
<feature type="compositionally biased region" description="Polar residues" evidence="1">
    <location>
        <begin position="650"/>
        <end position="660"/>
    </location>
</feature>
<name>A0A0P1AJN0_PLAHL</name>
<accession>A0A0P1AJN0</accession>